<gene>
    <name evidence="2" type="ORF">Tco_0655141</name>
</gene>
<organism evidence="2 3">
    <name type="scientific">Tanacetum coccineum</name>
    <dbReference type="NCBI Taxonomy" id="301880"/>
    <lineage>
        <taxon>Eukaryota</taxon>
        <taxon>Viridiplantae</taxon>
        <taxon>Streptophyta</taxon>
        <taxon>Embryophyta</taxon>
        <taxon>Tracheophyta</taxon>
        <taxon>Spermatophyta</taxon>
        <taxon>Magnoliopsida</taxon>
        <taxon>eudicotyledons</taxon>
        <taxon>Gunneridae</taxon>
        <taxon>Pentapetalae</taxon>
        <taxon>asterids</taxon>
        <taxon>campanulids</taxon>
        <taxon>Asterales</taxon>
        <taxon>Asteraceae</taxon>
        <taxon>Asteroideae</taxon>
        <taxon>Anthemideae</taxon>
        <taxon>Anthemidinae</taxon>
        <taxon>Tanacetum</taxon>
    </lineage>
</organism>
<reference evidence="2" key="2">
    <citation type="submission" date="2022-01" db="EMBL/GenBank/DDBJ databases">
        <authorList>
            <person name="Yamashiro T."/>
            <person name="Shiraishi A."/>
            <person name="Satake H."/>
            <person name="Nakayama K."/>
        </authorList>
    </citation>
    <scope>NUCLEOTIDE SEQUENCE</scope>
</reference>
<feature type="compositionally biased region" description="Polar residues" evidence="1">
    <location>
        <begin position="1"/>
        <end position="16"/>
    </location>
</feature>
<evidence type="ECO:0000256" key="1">
    <source>
        <dbReference type="SAM" id="MobiDB-lite"/>
    </source>
</evidence>
<accession>A0ABQ4X5J1</accession>
<dbReference type="EMBL" id="BQNB010009215">
    <property type="protein sequence ID" value="GJS60357.1"/>
    <property type="molecule type" value="Genomic_DNA"/>
</dbReference>
<dbReference type="Proteomes" id="UP001151760">
    <property type="component" value="Unassembled WGS sequence"/>
</dbReference>
<proteinExistence type="predicted"/>
<keyword evidence="3" id="KW-1185">Reference proteome</keyword>
<name>A0ABQ4X5J1_9ASTR</name>
<feature type="region of interest" description="Disordered" evidence="1">
    <location>
        <begin position="1"/>
        <end position="22"/>
    </location>
</feature>
<reference evidence="2" key="1">
    <citation type="journal article" date="2022" name="Int. J. Mol. Sci.">
        <title>Draft Genome of Tanacetum Coccineum: Genomic Comparison of Closely Related Tanacetum-Family Plants.</title>
        <authorList>
            <person name="Yamashiro T."/>
            <person name="Shiraishi A."/>
            <person name="Nakayama K."/>
            <person name="Satake H."/>
        </authorList>
    </citation>
    <scope>NUCLEOTIDE SEQUENCE</scope>
</reference>
<sequence>MHEYITTNPNIPTGSEKQNKDKKKLTNWVLKLMLNFEFVSYQGKFMNQYKQPSKDSQQLICYKKMIAQQERSSKELENVFSLLSPKLAEED</sequence>
<evidence type="ECO:0000313" key="2">
    <source>
        <dbReference type="EMBL" id="GJS60357.1"/>
    </source>
</evidence>
<evidence type="ECO:0000313" key="3">
    <source>
        <dbReference type="Proteomes" id="UP001151760"/>
    </source>
</evidence>
<protein>
    <submittedName>
        <fullName evidence="2">Uncharacterized protein</fullName>
    </submittedName>
</protein>
<comment type="caution">
    <text evidence="2">The sequence shown here is derived from an EMBL/GenBank/DDBJ whole genome shotgun (WGS) entry which is preliminary data.</text>
</comment>